<reference evidence="7 8" key="1">
    <citation type="journal article" date="2018" name="Nat. Ecol. Evol.">
        <title>Genomic signatures of mitonuclear coevolution across populations of Tigriopus californicus.</title>
        <authorList>
            <person name="Barreto F.S."/>
            <person name="Watson E.T."/>
            <person name="Lima T.G."/>
            <person name="Willett C.S."/>
            <person name="Edmands S."/>
            <person name="Li W."/>
            <person name="Burton R.S."/>
        </authorList>
    </citation>
    <scope>NUCLEOTIDE SEQUENCE [LARGE SCALE GENOMIC DNA]</scope>
    <source>
        <strain evidence="7 8">San Diego</strain>
    </source>
</reference>
<dbReference type="Pfam" id="PF21938">
    <property type="entry name" value="CAP_N"/>
    <property type="match status" value="1"/>
</dbReference>
<dbReference type="InterPro" id="IPR017901">
    <property type="entry name" value="C-CAP_CF_C-like"/>
</dbReference>
<feature type="compositionally biased region" description="Pro residues" evidence="5">
    <location>
        <begin position="431"/>
        <end position="443"/>
    </location>
</feature>
<dbReference type="Gene3D" id="1.25.40.330">
    <property type="entry name" value="Adenylate cyclase-associated CAP, N-terminal domain"/>
    <property type="match status" value="1"/>
</dbReference>
<dbReference type="FunFam" id="1.25.40.330:FF:000001">
    <property type="entry name" value="Adenylyl cyclase-associated protein"/>
    <property type="match status" value="1"/>
</dbReference>
<dbReference type="GO" id="GO:0007015">
    <property type="term" value="P:actin filament organization"/>
    <property type="evidence" value="ECO:0007669"/>
    <property type="project" value="TreeGrafter"/>
</dbReference>
<organism evidence="7 8">
    <name type="scientific">Tigriopus californicus</name>
    <name type="common">Marine copepod</name>
    <dbReference type="NCBI Taxonomy" id="6832"/>
    <lineage>
        <taxon>Eukaryota</taxon>
        <taxon>Metazoa</taxon>
        <taxon>Ecdysozoa</taxon>
        <taxon>Arthropoda</taxon>
        <taxon>Crustacea</taxon>
        <taxon>Multicrustacea</taxon>
        <taxon>Hexanauplia</taxon>
        <taxon>Copepoda</taxon>
        <taxon>Harpacticoida</taxon>
        <taxon>Harpacticidae</taxon>
        <taxon>Tigriopus</taxon>
    </lineage>
</organism>
<accession>A0A553P3K0</accession>
<feature type="region of interest" description="Disordered" evidence="5">
    <location>
        <begin position="420"/>
        <end position="452"/>
    </location>
</feature>
<feature type="region of interest" description="Disordered" evidence="5">
    <location>
        <begin position="186"/>
        <end position="211"/>
    </location>
</feature>
<comment type="caution">
    <text evidence="7">The sequence shown here is derived from an EMBL/GenBank/DDBJ whole genome shotgun (WGS) entry which is preliminary data.</text>
</comment>
<dbReference type="PROSITE" id="PS01089">
    <property type="entry name" value="CAP_2"/>
    <property type="match status" value="1"/>
</dbReference>
<feature type="region of interest" description="Disordered" evidence="5">
    <location>
        <begin position="87"/>
        <end position="146"/>
    </location>
</feature>
<comment type="similarity">
    <text evidence="2">Belongs to the CAP family.</text>
</comment>
<dbReference type="InterPro" id="IPR013912">
    <property type="entry name" value="Adenylate_cyclase-assoc_CAP_C"/>
</dbReference>
<dbReference type="Proteomes" id="UP000318571">
    <property type="component" value="Chromosome 7"/>
</dbReference>
<dbReference type="GO" id="GO:0003779">
    <property type="term" value="F:actin binding"/>
    <property type="evidence" value="ECO:0007669"/>
    <property type="project" value="InterPro"/>
</dbReference>
<dbReference type="FunFam" id="2.160.20.70:FF:000001">
    <property type="entry name" value="Adenylyl cyclase-associated protein"/>
    <property type="match status" value="1"/>
</dbReference>
<name>A0A553P3K0_TIGCA</name>
<dbReference type="Gene3D" id="2.160.20.70">
    <property type="match status" value="1"/>
</dbReference>
<evidence type="ECO:0000256" key="2">
    <source>
        <dbReference type="ARBA" id="ARBA00007659"/>
    </source>
</evidence>
<dbReference type="PROSITE" id="PS51329">
    <property type="entry name" value="C_CAP_COFACTOR_C"/>
    <property type="match status" value="1"/>
</dbReference>
<dbReference type="PANTHER" id="PTHR10652:SF0">
    <property type="entry name" value="ADENYLYL CYCLASE-ASSOCIATED PROTEIN"/>
    <property type="match status" value="1"/>
</dbReference>
<dbReference type="Pfam" id="PF08603">
    <property type="entry name" value="CAP_C"/>
    <property type="match status" value="1"/>
</dbReference>
<evidence type="ECO:0000259" key="6">
    <source>
        <dbReference type="PROSITE" id="PS51329"/>
    </source>
</evidence>
<dbReference type="OMA" id="PISDHIH"/>
<keyword evidence="3" id="KW-1003">Cell membrane</keyword>
<dbReference type="AlphaFoldDB" id="A0A553P3K0"/>
<feature type="compositionally biased region" description="Basic and acidic residues" evidence="5">
    <location>
        <begin position="124"/>
        <end position="138"/>
    </location>
</feature>
<sequence>MGTVASRSMAFREAHHLLSTTSASLNLTKARSSESLSDEATIHSEEGHYYRKKSTSTSCLVPSKSCSNLYAKHHYSGNNLFFEATVRPASRQHPSKRNTKTKDAKGATKKGSDNASSKCPLNSLERRRNHDERRRSDEESSSLGSGRSIGCFCEESDCSSASLASGGSCSICLEEFDLKQHPKRSVKGKRWKNRPKLNLEETSTSLPPFQTSTPECSATIAFGFGRKRESFHEKLTQAEDLSAHVSAFDDIVAGPFNSFLALSTKIGGDVASQGRMVSDALRAQREFLVIVSKSKLPGQNDLQKLLKPTSDKINEIQTYRESNRRSEFFNHLSAISESIPALGWVTVSPAPSPFVKEMNDAGQFYANRVLKDWKEKDKTHVEWTKAWSQALADLQAYVKQYHTTGLVWNAKGGNAMSLSGAGGSAATGPAGGPPLPPPPPPPGLFDDIKKDDGGSVNIARNALFDEINRGGEVTKGLKKVTADMQTHKNPNLRSNTEKPIPGKKPAGLGKPANAPTPPVTKPPKFELDGKKWIVEYFKNNPNIEIEQTETNQSVYVFRCEGSTIKVGGKCNNIILDGCKKTAIVFDNVVSSCEFINCQSVQMQVLGKVPTISVDKTDGCQMFLSKDSMDTEIITAKSTEMNVMIPNGDDFVEQPVPEQFKTKIQGTKLTTTISESV</sequence>
<feature type="region of interest" description="Disordered" evidence="5">
    <location>
        <begin position="487"/>
        <end position="524"/>
    </location>
</feature>
<evidence type="ECO:0000256" key="4">
    <source>
        <dbReference type="ARBA" id="ARBA00023136"/>
    </source>
</evidence>
<protein>
    <recommendedName>
        <fullName evidence="6">C-CAP/cofactor C-like domain-containing protein</fullName>
    </recommendedName>
</protein>
<dbReference type="InterPro" id="IPR036222">
    <property type="entry name" value="CAP_N_sf"/>
</dbReference>
<dbReference type="GO" id="GO:0005737">
    <property type="term" value="C:cytoplasm"/>
    <property type="evidence" value="ECO:0007669"/>
    <property type="project" value="TreeGrafter"/>
</dbReference>
<dbReference type="SUPFAM" id="SSF69340">
    <property type="entry name" value="C-terminal domain of adenylylcyclase associated protein"/>
    <property type="match status" value="1"/>
</dbReference>
<evidence type="ECO:0000313" key="7">
    <source>
        <dbReference type="EMBL" id="TRY72278.1"/>
    </source>
</evidence>
<dbReference type="STRING" id="6832.A0A553P3K0"/>
<feature type="compositionally biased region" description="Basic residues" evidence="5">
    <location>
        <begin position="186"/>
        <end position="195"/>
    </location>
</feature>
<proteinExistence type="inferred from homology"/>
<dbReference type="EMBL" id="VCGU01000008">
    <property type="protein sequence ID" value="TRY72278.1"/>
    <property type="molecule type" value="Genomic_DNA"/>
</dbReference>
<dbReference type="GO" id="GO:0019933">
    <property type="term" value="P:cAMP-mediated signaling"/>
    <property type="evidence" value="ECO:0007669"/>
    <property type="project" value="TreeGrafter"/>
</dbReference>
<keyword evidence="8" id="KW-1185">Reference proteome</keyword>
<feature type="compositionally biased region" description="Basic and acidic residues" evidence="5">
    <location>
        <begin position="100"/>
        <end position="112"/>
    </location>
</feature>
<feature type="domain" description="C-CAP/cofactor C-like" evidence="6">
    <location>
        <begin position="522"/>
        <end position="657"/>
    </location>
</feature>
<evidence type="ECO:0000313" key="8">
    <source>
        <dbReference type="Proteomes" id="UP000318571"/>
    </source>
</evidence>
<evidence type="ECO:0000256" key="5">
    <source>
        <dbReference type="SAM" id="MobiDB-lite"/>
    </source>
</evidence>
<dbReference type="GO" id="GO:0000902">
    <property type="term" value="P:cell morphogenesis"/>
    <property type="evidence" value="ECO:0007669"/>
    <property type="project" value="TreeGrafter"/>
</dbReference>
<dbReference type="PANTHER" id="PTHR10652">
    <property type="entry name" value="ADENYLYL CYCLASE-ASSOCIATED PROTEIN"/>
    <property type="match status" value="1"/>
</dbReference>
<keyword evidence="4" id="KW-0472">Membrane</keyword>
<evidence type="ECO:0000256" key="3">
    <source>
        <dbReference type="ARBA" id="ARBA00022475"/>
    </source>
</evidence>
<gene>
    <name evidence="7" type="ORF">TCAL_08595</name>
</gene>
<dbReference type="InterPro" id="IPR006599">
    <property type="entry name" value="CARP_motif"/>
</dbReference>
<dbReference type="InterPro" id="IPR036223">
    <property type="entry name" value="CAP_C_sf"/>
</dbReference>
<dbReference type="InterPro" id="IPR001837">
    <property type="entry name" value="Adenylate_cyclase-assoc_CAP"/>
</dbReference>
<dbReference type="GO" id="GO:0005886">
    <property type="term" value="C:plasma membrane"/>
    <property type="evidence" value="ECO:0007669"/>
    <property type="project" value="UniProtKB-SubCell"/>
</dbReference>
<feature type="compositionally biased region" description="Polar residues" evidence="5">
    <location>
        <begin position="200"/>
        <end position="211"/>
    </location>
</feature>
<dbReference type="GO" id="GO:0008179">
    <property type="term" value="F:adenylate cyclase binding"/>
    <property type="evidence" value="ECO:0007669"/>
    <property type="project" value="TreeGrafter"/>
</dbReference>
<comment type="subcellular location">
    <subcellularLocation>
        <location evidence="1">Cell membrane</location>
        <topology evidence="1">Peripheral membrane protein</topology>
    </subcellularLocation>
</comment>
<dbReference type="SUPFAM" id="SSF101278">
    <property type="entry name" value="N-terminal domain of adenylylcyclase associated protein, CAP"/>
    <property type="match status" value="1"/>
</dbReference>
<dbReference type="InterPro" id="IPR053950">
    <property type="entry name" value="CAP_N"/>
</dbReference>
<dbReference type="InterPro" id="IPR028417">
    <property type="entry name" value="CAP_CS_C"/>
</dbReference>
<dbReference type="InterPro" id="IPR016098">
    <property type="entry name" value="CAP/MinC_C"/>
</dbReference>
<dbReference type="SMART" id="SM00673">
    <property type="entry name" value="CARP"/>
    <property type="match status" value="2"/>
</dbReference>
<evidence type="ECO:0000256" key="1">
    <source>
        <dbReference type="ARBA" id="ARBA00004202"/>
    </source>
</evidence>